<dbReference type="AlphaFoldDB" id="A0A7G9QTR5"/>
<accession>A0A7G9QTR5</accession>
<dbReference type="KEGG" id="tbv:H9L17_00655"/>
<reference evidence="1 2" key="1">
    <citation type="submission" date="2020-08" db="EMBL/GenBank/DDBJ databases">
        <title>Genome sequence of Thermomonas brevis KACC 16975T.</title>
        <authorList>
            <person name="Hyun D.-W."/>
            <person name="Bae J.-W."/>
        </authorList>
    </citation>
    <scope>NUCLEOTIDE SEQUENCE [LARGE SCALE GENOMIC DNA]</scope>
    <source>
        <strain evidence="1 2">KACC 16975</strain>
    </source>
</reference>
<protein>
    <submittedName>
        <fullName evidence="1">Uncharacterized protein</fullName>
    </submittedName>
</protein>
<dbReference type="Proteomes" id="UP000515977">
    <property type="component" value="Chromosome"/>
</dbReference>
<sequence>MTLQDHSDQDSAEKQVRANRADDIAVRVRSRLWACVVYELMAGARSWDDLDAYWLPEIDRHYPTEDLTTDSRGRRRLFHRIYYSGSNPGVIRGLNGQRLIDVVHADAVFQLAKELYESPFWTLAGKQEIPGALVRPLQLALMERLGLLRLTPTERILARRAGLPKAIHEHRNLGHTKRAALDVAQIGSLDAIALLSCAFCLAKDALSFREADVYLDAIRRAIGAFVRRWRMGEEARTSLVALVERRIVRRTDEPIKPQHFGFWVRKRAKDYDPEWGKDGFMSTDRLRHPAQPESPIVRVDNSLSSFLAAFEDHYSVLRTELLDALRASTAKHQETDDIASSPMGNLTGVEQIRARMIDKFMLDLLNSHDENAVDMLTHIRQFRVGGGLPRMIGDLLDPPRRLKRER</sequence>
<name>A0A7G9QTR5_9GAMM</name>
<dbReference type="RefSeq" id="WP_187570503.1">
    <property type="nucleotide sequence ID" value="NZ_CP060711.1"/>
</dbReference>
<keyword evidence="2" id="KW-1185">Reference proteome</keyword>
<evidence type="ECO:0000313" key="1">
    <source>
        <dbReference type="EMBL" id="QNN46740.1"/>
    </source>
</evidence>
<organism evidence="1 2">
    <name type="scientific">Thermomonas brevis</name>
    <dbReference type="NCBI Taxonomy" id="215691"/>
    <lineage>
        <taxon>Bacteria</taxon>
        <taxon>Pseudomonadati</taxon>
        <taxon>Pseudomonadota</taxon>
        <taxon>Gammaproteobacteria</taxon>
        <taxon>Lysobacterales</taxon>
        <taxon>Lysobacteraceae</taxon>
        <taxon>Thermomonas</taxon>
    </lineage>
</organism>
<proteinExistence type="predicted"/>
<dbReference type="EMBL" id="CP060711">
    <property type="protein sequence ID" value="QNN46740.1"/>
    <property type="molecule type" value="Genomic_DNA"/>
</dbReference>
<evidence type="ECO:0000313" key="2">
    <source>
        <dbReference type="Proteomes" id="UP000515977"/>
    </source>
</evidence>
<gene>
    <name evidence="1" type="ORF">H9L17_00655</name>
</gene>